<reference evidence="1 2" key="1">
    <citation type="submission" date="2022-12" db="EMBL/GenBank/DDBJ databases">
        <title>Chitinophagaceae gen. sp. nov., a new member of the family Chitinophagaceae, isolated from soil in a chemical factory.</title>
        <authorList>
            <person name="Ke Z."/>
        </authorList>
    </citation>
    <scope>NUCLEOTIDE SEQUENCE [LARGE SCALE GENOMIC DNA]</scope>
    <source>
        <strain evidence="1 2">LY-5</strain>
    </source>
</reference>
<organism evidence="1 2">
    <name type="scientific">Polluticaenibacter yanchengensis</name>
    <dbReference type="NCBI Taxonomy" id="3014562"/>
    <lineage>
        <taxon>Bacteria</taxon>
        <taxon>Pseudomonadati</taxon>
        <taxon>Bacteroidota</taxon>
        <taxon>Chitinophagia</taxon>
        <taxon>Chitinophagales</taxon>
        <taxon>Chitinophagaceae</taxon>
        <taxon>Polluticaenibacter</taxon>
    </lineage>
</organism>
<evidence type="ECO:0000313" key="1">
    <source>
        <dbReference type="EMBL" id="MDA3613397.1"/>
    </source>
</evidence>
<sequence>MKIIKIDRGSVDIEVNGYLLGIKGEAMLPKQAPEIAEYVLYKNSLHWKENEGHPNLNEEELYAFLEEAFLQRNLRLIIE</sequence>
<keyword evidence="2" id="KW-1185">Reference proteome</keyword>
<proteinExistence type="predicted"/>
<accession>A0ABT4UEY0</accession>
<dbReference type="RefSeq" id="WP_407029728.1">
    <property type="nucleotide sequence ID" value="NZ_JAQGEF010000001.1"/>
</dbReference>
<evidence type="ECO:0000313" key="2">
    <source>
        <dbReference type="Proteomes" id="UP001210231"/>
    </source>
</evidence>
<comment type="caution">
    <text evidence="1">The sequence shown here is derived from an EMBL/GenBank/DDBJ whole genome shotgun (WGS) entry which is preliminary data.</text>
</comment>
<protein>
    <submittedName>
        <fullName evidence="1">Uncharacterized protein</fullName>
    </submittedName>
</protein>
<name>A0ABT4UEY0_9BACT</name>
<dbReference type="EMBL" id="JAQGEF010000001">
    <property type="protein sequence ID" value="MDA3613397.1"/>
    <property type="molecule type" value="Genomic_DNA"/>
</dbReference>
<gene>
    <name evidence="1" type="ORF">O3P16_01145</name>
</gene>
<dbReference type="Proteomes" id="UP001210231">
    <property type="component" value="Unassembled WGS sequence"/>
</dbReference>